<dbReference type="EMBL" id="BAABME010006412">
    <property type="protein sequence ID" value="GAA0168297.1"/>
    <property type="molecule type" value="Genomic_DNA"/>
</dbReference>
<gene>
    <name evidence="1" type="ORF">LIER_23046</name>
</gene>
<evidence type="ECO:0000313" key="2">
    <source>
        <dbReference type="Proteomes" id="UP001454036"/>
    </source>
</evidence>
<reference evidence="1 2" key="1">
    <citation type="submission" date="2024-01" db="EMBL/GenBank/DDBJ databases">
        <title>The complete chloroplast genome sequence of Lithospermum erythrorhizon: insights into the phylogenetic relationship among Boraginaceae species and the maternal lineages of purple gromwells.</title>
        <authorList>
            <person name="Okada T."/>
            <person name="Watanabe K."/>
        </authorList>
    </citation>
    <scope>NUCLEOTIDE SEQUENCE [LARGE SCALE GENOMIC DNA]</scope>
</reference>
<keyword evidence="2" id="KW-1185">Reference proteome</keyword>
<organism evidence="1 2">
    <name type="scientific">Lithospermum erythrorhizon</name>
    <name type="common">Purple gromwell</name>
    <name type="synonym">Lithospermum officinale var. erythrorhizon</name>
    <dbReference type="NCBI Taxonomy" id="34254"/>
    <lineage>
        <taxon>Eukaryota</taxon>
        <taxon>Viridiplantae</taxon>
        <taxon>Streptophyta</taxon>
        <taxon>Embryophyta</taxon>
        <taxon>Tracheophyta</taxon>
        <taxon>Spermatophyta</taxon>
        <taxon>Magnoliopsida</taxon>
        <taxon>eudicotyledons</taxon>
        <taxon>Gunneridae</taxon>
        <taxon>Pentapetalae</taxon>
        <taxon>asterids</taxon>
        <taxon>lamiids</taxon>
        <taxon>Boraginales</taxon>
        <taxon>Boraginaceae</taxon>
        <taxon>Boraginoideae</taxon>
        <taxon>Lithospermeae</taxon>
        <taxon>Lithospermum</taxon>
    </lineage>
</organism>
<evidence type="ECO:0000313" key="1">
    <source>
        <dbReference type="EMBL" id="GAA0168297.1"/>
    </source>
</evidence>
<proteinExistence type="predicted"/>
<protein>
    <submittedName>
        <fullName evidence="1">Uncharacterized protein</fullName>
    </submittedName>
</protein>
<comment type="caution">
    <text evidence="1">The sequence shown here is derived from an EMBL/GenBank/DDBJ whole genome shotgun (WGS) entry which is preliminary data.</text>
</comment>
<dbReference type="Proteomes" id="UP001454036">
    <property type="component" value="Unassembled WGS sequence"/>
</dbReference>
<name>A0AAV3R1P3_LITER</name>
<dbReference type="AlphaFoldDB" id="A0AAV3R1P3"/>
<accession>A0AAV3R1P3</accession>
<sequence length="106" mass="11967">MCISKEIDLLIMFGNGGTKARGGAGAGKAVEETKEKTDFDLKLERGYEAAAKIKTIKERASSFYYFSSEKNRPCQSYWSLKSPELSKLEELVAHFRYVRPTSWVSC</sequence>